<evidence type="ECO:0000256" key="6">
    <source>
        <dbReference type="ARBA" id="ARBA00023163"/>
    </source>
</evidence>
<evidence type="ECO:0000256" key="1">
    <source>
        <dbReference type="ARBA" id="ARBA00004123"/>
    </source>
</evidence>
<dbReference type="GO" id="GO:0000981">
    <property type="term" value="F:DNA-binding transcription factor activity, RNA polymerase II-specific"/>
    <property type="evidence" value="ECO:0007669"/>
    <property type="project" value="TreeGrafter"/>
</dbReference>
<dbReference type="SMART" id="SM00412">
    <property type="entry name" value="Cu_FIST"/>
    <property type="match status" value="1"/>
</dbReference>
<dbReference type="InterPro" id="IPR001083">
    <property type="entry name" value="Cu_fist_DNA-bd_dom"/>
</dbReference>
<dbReference type="PROSITE" id="PS50073">
    <property type="entry name" value="COPPER_FIST_2"/>
    <property type="match status" value="1"/>
</dbReference>
<dbReference type="EMBL" id="ML179326">
    <property type="protein sequence ID" value="THU90757.1"/>
    <property type="molecule type" value="Genomic_DNA"/>
</dbReference>
<evidence type="ECO:0000313" key="11">
    <source>
        <dbReference type="Proteomes" id="UP000297245"/>
    </source>
</evidence>
<dbReference type="SMART" id="SM01090">
    <property type="entry name" value="Copper-fist"/>
    <property type="match status" value="1"/>
</dbReference>
<keyword evidence="3" id="KW-0862">Zinc</keyword>
<feature type="region of interest" description="Disordered" evidence="8">
    <location>
        <begin position="178"/>
        <end position="197"/>
    </location>
</feature>
<keyword evidence="11" id="KW-1185">Reference proteome</keyword>
<dbReference type="SUPFAM" id="SSF57879">
    <property type="entry name" value="Zinc domain conserved in yeast copper-regulated transcription factors"/>
    <property type="match status" value="1"/>
</dbReference>
<gene>
    <name evidence="10" type="ORF">K435DRAFT_250675</name>
</gene>
<accession>A0A4S8LNA3</accession>
<dbReference type="PANTHER" id="PTHR28088">
    <property type="entry name" value="TRANSCRIPTIONAL ACTIVATOR HAA1-RELATED"/>
    <property type="match status" value="1"/>
</dbReference>
<dbReference type="GO" id="GO:0006879">
    <property type="term" value="P:intracellular iron ion homeostasis"/>
    <property type="evidence" value="ECO:0007669"/>
    <property type="project" value="TreeGrafter"/>
</dbReference>
<evidence type="ECO:0000256" key="5">
    <source>
        <dbReference type="ARBA" id="ARBA00023015"/>
    </source>
</evidence>
<keyword evidence="5" id="KW-0805">Transcription regulation</keyword>
<dbReference type="InterPro" id="IPR051763">
    <property type="entry name" value="Copper_Homeo_Regul"/>
</dbReference>
<evidence type="ECO:0000259" key="9">
    <source>
        <dbReference type="PROSITE" id="PS50073"/>
    </source>
</evidence>
<dbReference type="Gene3D" id="3.90.430.10">
    <property type="entry name" value="Copper fist DNA-binding domain"/>
    <property type="match status" value="1"/>
</dbReference>
<sequence>MVFVNSKKFACESCIKGHRSSGCHHTDRPLYEIKKKGRPVSQCEKCRQLRQSKRVHSKCNCDPKEQAESSQAEARRLVSGTKTRRFIPIAPALPNGIKDAVNSSSAFPDLSSRRQRVDSLLNPCNCESLWQCSCRKPQSALAPSKDGFSDGLAVLANAAATCCSQSVLDTDLTWHGRTSLPTDKQRHTKPSHPPPELPPFLFSDNPNAQTTEVPNFPIIPPIKEIESLAGSGCTCGISCNCPGCLEHRGAEHADHERPNCGPGCGTCVDNRHGIALPGLESPSAASIIDRFFARAAALPAPPPNRKMGVGASLDPMNVMVYPMTAIEKKERGIPFGLIEIPKLECCGGRCGCPEGTCGCGKSCDGCCSEHMQHEKQDESVIVPSVPASTSSIPIQSCCAGK</sequence>
<dbReference type="AlphaFoldDB" id="A0A4S8LNA3"/>
<name>A0A4S8LNA3_DENBC</name>
<evidence type="ECO:0000256" key="8">
    <source>
        <dbReference type="SAM" id="MobiDB-lite"/>
    </source>
</evidence>
<dbReference type="Proteomes" id="UP000297245">
    <property type="component" value="Unassembled WGS sequence"/>
</dbReference>
<evidence type="ECO:0000256" key="3">
    <source>
        <dbReference type="ARBA" id="ARBA00022833"/>
    </source>
</evidence>
<dbReference type="GO" id="GO:0006878">
    <property type="term" value="P:intracellular copper ion homeostasis"/>
    <property type="evidence" value="ECO:0007669"/>
    <property type="project" value="TreeGrafter"/>
</dbReference>
<keyword evidence="2" id="KW-0479">Metal-binding</keyword>
<feature type="domain" description="Copper-fist" evidence="9">
    <location>
        <begin position="1"/>
        <end position="40"/>
    </location>
</feature>
<dbReference type="GO" id="GO:0045944">
    <property type="term" value="P:positive regulation of transcription by RNA polymerase II"/>
    <property type="evidence" value="ECO:0007669"/>
    <property type="project" value="TreeGrafter"/>
</dbReference>
<dbReference type="GO" id="GO:0000978">
    <property type="term" value="F:RNA polymerase II cis-regulatory region sequence-specific DNA binding"/>
    <property type="evidence" value="ECO:0007669"/>
    <property type="project" value="TreeGrafter"/>
</dbReference>
<dbReference type="GO" id="GO:0005634">
    <property type="term" value="C:nucleus"/>
    <property type="evidence" value="ECO:0007669"/>
    <property type="project" value="UniProtKB-SubCell"/>
</dbReference>
<proteinExistence type="predicted"/>
<dbReference type="InterPro" id="IPR036395">
    <property type="entry name" value="Cu_fist_DNA-bd_dom_sf"/>
</dbReference>
<dbReference type="FunFam" id="3.90.430.10:FF:000001">
    <property type="entry name" value="Copper fist DNA-binding protein"/>
    <property type="match status" value="1"/>
</dbReference>
<evidence type="ECO:0000256" key="7">
    <source>
        <dbReference type="ARBA" id="ARBA00023242"/>
    </source>
</evidence>
<evidence type="ECO:0000256" key="4">
    <source>
        <dbReference type="ARBA" id="ARBA00023008"/>
    </source>
</evidence>
<reference evidence="10 11" key="1">
    <citation type="journal article" date="2019" name="Nat. Ecol. Evol.">
        <title>Megaphylogeny resolves global patterns of mushroom evolution.</title>
        <authorList>
            <person name="Varga T."/>
            <person name="Krizsan K."/>
            <person name="Foldi C."/>
            <person name="Dima B."/>
            <person name="Sanchez-Garcia M."/>
            <person name="Sanchez-Ramirez S."/>
            <person name="Szollosi G.J."/>
            <person name="Szarkandi J.G."/>
            <person name="Papp V."/>
            <person name="Albert L."/>
            <person name="Andreopoulos W."/>
            <person name="Angelini C."/>
            <person name="Antonin V."/>
            <person name="Barry K.W."/>
            <person name="Bougher N.L."/>
            <person name="Buchanan P."/>
            <person name="Buyck B."/>
            <person name="Bense V."/>
            <person name="Catcheside P."/>
            <person name="Chovatia M."/>
            <person name="Cooper J."/>
            <person name="Damon W."/>
            <person name="Desjardin D."/>
            <person name="Finy P."/>
            <person name="Geml J."/>
            <person name="Haridas S."/>
            <person name="Hughes K."/>
            <person name="Justo A."/>
            <person name="Karasinski D."/>
            <person name="Kautmanova I."/>
            <person name="Kiss B."/>
            <person name="Kocsube S."/>
            <person name="Kotiranta H."/>
            <person name="LaButti K.M."/>
            <person name="Lechner B.E."/>
            <person name="Liimatainen K."/>
            <person name="Lipzen A."/>
            <person name="Lukacs Z."/>
            <person name="Mihaltcheva S."/>
            <person name="Morgado L.N."/>
            <person name="Niskanen T."/>
            <person name="Noordeloos M.E."/>
            <person name="Ohm R.A."/>
            <person name="Ortiz-Santana B."/>
            <person name="Ovrebo C."/>
            <person name="Racz N."/>
            <person name="Riley R."/>
            <person name="Savchenko A."/>
            <person name="Shiryaev A."/>
            <person name="Soop K."/>
            <person name="Spirin V."/>
            <person name="Szebenyi C."/>
            <person name="Tomsovsky M."/>
            <person name="Tulloss R.E."/>
            <person name="Uehling J."/>
            <person name="Grigoriev I.V."/>
            <person name="Vagvolgyi C."/>
            <person name="Papp T."/>
            <person name="Martin F.M."/>
            <person name="Miettinen O."/>
            <person name="Hibbett D.S."/>
            <person name="Nagy L.G."/>
        </authorList>
    </citation>
    <scope>NUCLEOTIDE SEQUENCE [LARGE SCALE GENOMIC DNA]</scope>
    <source>
        <strain evidence="10 11">CBS 962.96</strain>
    </source>
</reference>
<keyword evidence="7" id="KW-0539">Nucleus</keyword>
<organism evidence="10 11">
    <name type="scientific">Dendrothele bispora (strain CBS 962.96)</name>
    <dbReference type="NCBI Taxonomy" id="1314807"/>
    <lineage>
        <taxon>Eukaryota</taxon>
        <taxon>Fungi</taxon>
        <taxon>Dikarya</taxon>
        <taxon>Basidiomycota</taxon>
        <taxon>Agaricomycotina</taxon>
        <taxon>Agaricomycetes</taxon>
        <taxon>Agaricomycetidae</taxon>
        <taxon>Agaricales</taxon>
        <taxon>Agaricales incertae sedis</taxon>
        <taxon>Dendrothele</taxon>
    </lineage>
</organism>
<keyword evidence="6" id="KW-0804">Transcription</keyword>
<protein>
    <recommendedName>
        <fullName evidence="9">Copper-fist domain-containing protein</fullName>
    </recommendedName>
</protein>
<dbReference type="GO" id="GO:0005507">
    <property type="term" value="F:copper ion binding"/>
    <property type="evidence" value="ECO:0007669"/>
    <property type="project" value="InterPro"/>
</dbReference>
<evidence type="ECO:0000256" key="2">
    <source>
        <dbReference type="ARBA" id="ARBA00022723"/>
    </source>
</evidence>
<evidence type="ECO:0000313" key="10">
    <source>
        <dbReference type="EMBL" id="THU90757.1"/>
    </source>
</evidence>
<dbReference type="Pfam" id="PF00649">
    <property type="entry name" value="Copper-fist"/>
    <property type="match status" value="1"/>
</dbReference>
<comment type="subcellular location">
    <subcellularLocation>
        <location evidence="1">Nucleus</location>
    </subcellularLocation>
</comment>
<dbReference type="PANTHER" id="PTHR28088:SF5">
    <property type="entry name" value="TRANSCRIPTIONAL ACTIVATOR HAA1-RELATED"/>
    <property type="match status" value="1"/>
</dbReference>
<dbReference type="PRINTS" id="PR00617">
    <property type="entry name" value="COPPERFIST"/>
</dbReference>
<dbReference type="OrthoDB" id="5600085at2759"/>
<keyword evidence="4" id="KW-0186">Copper</keyword>